<evidence type="ECO:0000256" key="1">
    <source>
        <dbReference type="SAM" id="Phobius"/>
    </source>
</evidence>
<accession>A0A0R1VE00</accession>
<dbReference type="PANTHER" id="PTHR37305">
    <property type="entry name" value="INTEGRAL MEMBRANE PROTEIN-RELATED"/>
    <property type="match status" value="1"/>
</dbReference>
<proteinExistence type="predicted"/>
<dbReference type="Pfam" id="PF12730">
    <property type="entry name" value="ABC2_membrane_4"/>
    <property type="match status" value="1"/>
</dbReference>
<evidence type="ECO:0000313" key="2">
    <source>
        <dbReference type="EMBL" id="KRM01465.1"/>
    </source>
</evidence>
<keyword evidence="1" id="KW-0812">Transmembrane</keyword>
<dbReference type="EMBL" id="AZFN01000017">
    <property type="protein sequence ID" value="KRM01465.1"/>
    <property type="molecule type" value="Genomic_DNA"/>
</dbReference>
<feature type="transmembrane region" description="Helical" evidence="1">
    <location>
        <begin position="232"/>
        <end position="251"/>
    </location>
</feature>
<feature type="transmembrane region" description="Helical" evidence="1">
    <location>
        <begin position="98"/>
        <end position="118"/>
    </location>
</feature>
<organism evidence="2 3">
    <name type="scientific">Limosilactobacillus gastricus DSM 16045</name>
    <dbReference type="NCBI Taxonomy" id="1423749"/>
    <lineage>
        <taxon>Bacteria</taxon>
        <taxon>Bacillati</taxon>
        <taxon>Bacillota</taxon>
        <taxon>Bacilli</taxon>
        <taxon>Lactobacillales</taxon>
        <taxon>Lactobacillaceae</taxon>
        <taxon>Limosilactobacillus</taxon>
    </lineage>
</organism>
<keyword evidence="1" id="KW-1133">Transmembrane helix</keyword>
<feature type="transmembrane region" description="Helical" evidence="1">
    <location>
        <begin position="58"/>
        <end position="77"/>
    </location>
</feature>
<feature type="transmembrane region" description="Helical" evidence="1">
    <location>
        <begin position="20"/>
        <end position="38"/>
    </location>
</feature>
<feature type="transmembrane region" description="Helical" evidence="1">
    <location>
        <begin position="175"/>
        <end position="196"/>
    </location>
</feature>
<name>A0A0R1VE00_9LACO</name>
<keyword evidence="1" id="KW-0472">Membrane</keyword>
<dbReference type="AlphaFoldDB" id="A0A0R1VE00"/>
<dbReference type="PANTHER" id="PTHR37305:SF1">
    <property type="entry name" value="MEMBRANE PROTEIN"/>
    <property type="match status" value="1"/>
</dbReference>
<dbReference type="PATRIC" id="fig|1423749.3.peg.602"/>
<protein>
    <submittedName>
        <fullName evidence="2">ABC superfamily ATP binding cassette transporter, membrane protein</fullName>
    </submittedName>
</protein>
<dbReference type="GO" id="GO:0140359">
    <property type="term" value="F:ABC-type transporter activity"/>
    <property type="evidence" value="ECO:0007669"/>
    <property type="project" value="InterPro"/>
</dbReference>
<gene>
    <name evidence="2" type="ORF">FC60_GL000597</name>
</gene>
<keyword evidence="3" id="KW-1185">Reference proteome</keyword>
<sequence length="256" mass="29311">MFTLIRQELYKLIKKTSTWICLLLVLIINIGLAIVSHAMPEHFLPKELFVADYGANTFISLILISTTASIVASEFEYGTIRNILFQSYSRQRILISKWITILIYSVSMYIFFAIVTFLDKLVLFSNKFSLTDKVQGGRLWQYWLQTNWADLLTTWLILSVVFLIAALLKKGSTAIIVGIVGYFAVALIGPFMNFVVSKWHFMKWNPLNFMNYTDQIANHTVSHTTLLSLNEMVLGNIVYIIIFLAIGLLIFSNKEV</sequence>
<dbReference type="Proteomes" id="UP000051739">
    <property type="component" value="Unassembled WGS sequence"/>
</dbReference>
<dbReference type="RefSeq" id="WP_056937631.1">
    <property type="nucleotide sequence ID" value="NZ_AZFN01000017.1"/>
</dbReference>
<reference evidence="2 3" key="1">
    <citation type="journal article" date="2015" name="Genome Announc.">
        <title>Expanding the biotechnology potential of lactobacilli through comparative genomics of 213 strains and associated genera.</title>
        <authorList>
            <person name="Sun Z."/>
            <person name="Harris H.M."/>
            <person name="McCann A."/>
            <person name="Guo C."/>
            <person name="Argimon S."/>
            <person name="Zhang W."/>
            <person name="Yang X."/>
            <person name="Jeffery I.B."/>
            <person name="Cooney J.C."/>
            <person name="Kagawa T.F."/>
            <person name="Liu W."/>
            <person name="Song Y."/>
            <person name="Salvetti E."/>
            <person name="Wrobel A."/>
            <person name="Rasinkangas P."/>
            <person name="Parkhill J."/>
            <person name="Rea M.C."/>
            <person name="O'Sullivan O."/>
            <person name="Ritari J."/>
            <person name="Douillard F.P."/>
            <person name="Paul Ross R."/>
            <person name="Yang R."/>
            <person name="Briner A.E."/>
            <person name="Felis G.E."/>
            <person name="de Vos W.M."/>
            <person name="Barrangou R."/>
            <person name="Klaenhammer T.R."/>
            <person name="Caufield P.W."/>
            <person name="Cui Y."/>
            <person name="Zhang H."/>
            <person name="O'Toole P.W."/>
        </authorList>
    </citation>
    <scope>NUCLEOTIDE SEQUENCE [LARGE SCALE GENOMIC DNA]</scope>
    <source>
        <strain evidence="2 3">DSM 16045</strain>
    </source>
</reference>
<evidence type="ECO:0000313" key="3">
    <source>
        <dbReference type="Proteomes" id="UP000051739"/>
    </source>
</evidence>
<dbReference type="GO" id="GO:0005886">
    <property type="term" value="C:plasma membrane"/>
    <property type="evidence" value="ECO:0007669"/>
    <property type="project" value="UniProtKB-SubCell"/>
</dbReference>
<comment type="caution">
    <text evidence="2">The sequence shown here is derived from an EMBL/GenBank/DDBJ whole genome shotgun (WGS) entry which is preliminary data.</text>
</comment>
<feature type="transmembrane region" description="Helical" evidence="1">
    <location>
        <begin position="148"/>
        <end position="168"/>
    </location>
</feature>